<evidence type="ECO:0000313" key="1">
    <source>
        <dbReference type="EMBL" id="MBA4619597.1"/>
    </source>
</evidence>
<organism evidence="1">
    <name type="scientific">Opuntia streptacantha</name>
    <name type="common">Prickly pear cactus</name>
    <name type="synonym">Opuntia cardona</name>
    <dbReference type="NCBI Taxonomy" id="393608"/>
    <lineage>
        <taxon>Eukaryota</taxon>
        <taxon>Viridiplantae</taxon>
        <taxon>Streptophyta</taxon>
        <taxon>Embryophyta</taxon>
        <taxon>Tracheophyta</taxon>
        <taxon>Spermatophyta</taxon>
        <taxon>Magnoliopsida</taxon>
        <taxon>eudicotyledons</taxon>
        <taxon>Gunneridae</taxon>
        <taxon>Pentapetalae</taxon>
        <taxon>Caryophyllales</taxon>
        <taxon>Cactineae</taxon>
        <taxon>Cactaceae</taxon>
        <taxon>Opuntioideae</taxon>
        <taxon>Opuntia</taxon>
    </lineage>
</organism>
<accession>A0A7C8YJD4</accession>
<reference evidence="1" key="2">
    <citation type="submission" date="2020-07" db="EMBL/GenBank/DDBJ databases">
        <authorList>
            <person name="Vera ALvarez R."/>
            <person name="Arias-Moreno D.M."/>
            <person name="Jimenez-Jacinto V."/>
            <person name="Jimenez-Bremont J.F."/>
            <person name="Swaminathan K."/>
            <person name="Moose S.P."/>
            <person name="Guerrero-Gonzalez M.L."/>
            <person name="Marino-Ramirez L."/>
            <person name="Landsman D."/>
            <person name="Rodriguez-Kessler M."/>
            <person name="Delgado-Sanchez P."/>
        </authorList>
    </citation>
    <scope>NUCLEOTIDE SEQUENCE</scope>
    <source>
        <tissue evidence="1">Cladode</tissue>
    </source>
</reference>
<sequence>MPILSASEIRDASPDLIRTELKRKGSRHPSMNVENFPSICASMILYLSSFDLVPPECPSEEAASLCFQFILKSTSTAQSFFCNRPPLLSTRVGNAKANAQSSQQVNSSKNRKQFFRKNLHSNPFNCGILSKRLHHSYSIYQSRIKQSRC</sequence>
<name>A0A7C8YJD4_OPUST</name>
<dbReference type="EMBL" id="GISG01026115">
    <property type="protein sequence ID" value="MBA4619597.1"/>
    <property type="molecule type" value="Transcribed_RNA"/>
</dbReference>
<reference evidence="1" key="1">
    <citation type="journal article" date="2013" name="J. Plant Res.">
        <title>Effect of fungi and light on seed germination of three Opuntia species from semiarid lands of central Mexico.</title>
        <authorList>
            <person name="Delgado-Sanchez P."/>
            <person name="Jimenez-Bremont J.F."/>
            <person name="Guerrero-Gonzalez Mde L."/>
            <person name="Flores J."/>
        </authorList>
    </citation>
    <scope>NUCLEOTIDE SEQUENCE</scope>
    <source>
        <tissue evidence="1">Cladode</tissue>
    </source>
</reference>
<proteinExistence type="predicted"/>
<protein>
    <submittedName>
        <fullName evidence="1">Uncharacterized protein</fullName>
    </submittedName>
</protein>
<dbReference type="AlphaFoldDB" id="A0A7C8YJD4"/>